<dbReference type="Pfam" id="PF00300">
    <property type="entry name" value="His_Phos_1"/>
    <property type="match status" value="1"/>
</dbReference>
<organism evidence="1 2">
    <name type="scientific">Bacillus weihaiensis</name>
    <dbReference type="NCBI Taxonomy" id="1547283"/>
    <lineage>
        <taxon>Bacteria</taxon>
        <taxon>Bacillati</taxon>
        <taxon>Bacillota</taxon>
        <taxon>Bacilli</taxon>
        <taxon>Bacillales</taxon>
        <taxon>Bacillaceae</taxon>
        <taxon>Bacillus</taxon>
    </lineage>
</organism>
<dbReference type="Proteomes" id="UP000181936">
    <property type="component" value="Chromosome"/>
</dbReference>
<reference evidence="1 2" key="1">
    <citation type="journal article" date="2016" name="Sci. Rep.">
        <title>Complete genome sequence and transcriptomic analysis of a novel marine strain Bacillus weihaiensis reveals the mechanism of brown algae degradation.</title>
        <authorList>
            <person name="Zhu Y."/>
            <person name="Chen P."/>
            <person name="Bao Y."/>
            <person name="Men Y."/>
            <person name="Zeng Y."/>
            <person name="Yang J."/>
            <person name="Sun J."/>
            <person name="Sun Y."/>
        </authorList>
    </citation>
    <scope>NUCLEOTIDE SEQUENCE [LARGE SCALE GENOMIC DNA]</scope>
    <source>
        <strain evidence="1 2">Alg07</strain>
    </source>
</reference>
<evidence type="ECO:0000313" key="2">
    <source>
        <dbReference type="Proteomes" id="UP000181936"/>
    </source>
</evidence>
<keyword evidence="2" id="KW-1185">Reference proteome</keyword>
<dbReference type="OrthoDB" id="1680942at2"/>
<dbReference type="InterPro" id="IPR013078">
    <property type="entry name" value="His_Pase_superF_clade-1"/>
</dbReference>
<accession>A0A1L3MV74</accession>
<gene>
    <name evidence="1" type="ORF">A9C19_16700</name>
</gene>
<proteinExistence type="predicted"/>
<protein>
    <recommendedName>
        <fullName evidence="3">Phosphoglycerate mutase</fullName>
    </recommendedName>
</protein>
<dbReference type="EMBL" id="CP016020">
    <property type="protein sequence ID" value="APH06232.1"/>
    <property type="molecule type" value="Genomic_DNA"/>
</dbReference>
<dbReference type="AlphaFoldDB" id="A0A1L3MV74"/>
<dbReference type="SUPFAM" id="SSF53254">
    <property type="entry name" value="Phosphoglycerate mutase-like"/>
    <property type="match status" value="1"/>
</dbReference>
<dbReference type="KEGG" id="bwh:A9C19_16700"/>
<dbReference type="Gene3D" id="3.40.50.1240">
    <property type="entry name" value="Phosphoglycerate mutase-like"/>
    <property type="match status" value="1"/>
</dbReference>
<name>A0A1L3MV74_9BACI</name>
<dbReference type="RefSeq" id="WP_072581031.1">
    <property type="nucleotide sequence ID" value="NZ_CP016020.1"/>
</dbReference>
<sequence>MEISFIRHGRSTWTNQHKITASELRTWILQYDQSGIITEAPVPVASKTKAIKASLLVTSDLLRSISSATHLSGRAPDVAEGLFREVEIPAPPTLFNRIRLRPGTWLILMRIAWLFGYSNHCESKVAATKRAIAAAELLVEFAEEHQSITLIGHGIFNKLIAKELLKRGWQNEKKHSTKHWACVSYVRRSE</sequence>
<dbReference type="InterPro" id="IPR029033">
    <property type="entry name" value="His_PPase_superfam"/>
</dbReference>
<dbReference type="STRING" id="1547283.A9C19_16700"/>
<evidence type="ECO:0000313" key="1">
    <source>
        <dbReference type="EMBL" id="APH06232.1"/>
    </source>
</evidence>
<evidence type="ECO:0008006" key="3">
    <source>
        <dbReference type="Google" id="ProtNLM"/>
    </source>
</evidence>